<dbReference type="Gene3D" id="2.60.40.1530">
    <property type="entry name" value="ntegrin, alpha v. Chain A, domain 4"/>
    <property type="match status" value="1"/>
</dbReference>
<keyword evidence="10 13" id="KW-0675">Receptor</keyword>
<comment type="caution">
    <text evidence="13">Lacks conserved residue(s) required for the propagation of feature annotation.</text>
</comment>
<dbReference type="SMART" id="SM00191">
    <property type="entry name" value="Int_alpha"/>
    <property type="match status" value="5"/>
</dbReference>
<sequence>HNIAGLETLTLPLLSLLGWTLISAFNLDTDNVIRKTGDANSLFGFSLAMHRQLRPADKRMLLVGAPKARALPRQQSKITGGMYNCDINSLSQSCQRVMFDNEENLATENKQNQWMGVTVQSQGPGGKILVCAHRYQRRLFVGSVQELRDVTGRCYVLSEDLTINDASDEDGGDWMFCNGRNRGHERFGSCQQGLSATFTKDYHYLVFGAPGAYNWKGVVRMEQKNSSLWDENIFDDGPYEVGDEGLLDPDLVPVPANSYLGFSLDSGKMLTKRGQLTIVAGAPRANHSGAVVLLKKDDVKSSMMTAEYILEGAGLASSFGYDLAVLDINGDGWQDIVVGAPQYFIKDGDIGGAIYVYLNEEGAWDKITPKRIEGAAYSMFGLAVENMGDVNLDGYHDVAVGAPYDSNGAGNVYIFHGSPQGLKKAQVLGGQDHNVKLFGYSLAGNMDLDRNNYPDLAIGSLSDSVFVARSVISIEKTVTTTPKELDLTQKNCGDTVCYGMALCCKQCKMLMSFNNASMLCTKETLKDKLRGIPIEVSVEILKPSTRRKRQSALPNLLPILDTNQDATTVTKVQFIKEGCGADHVCQSDLQLQYKFHTREPNRDIFHPLPEENGVPILSLSDQKDIVLEIKVVNQGEDAYEAQLSFSFPKSLSYSAVRIQSGDKPVTCQANQNGSQADCELGNPFKKDAETTFYIILNTGGISLDTTEIEIDLKLKTTSDQKQLQAIKAKAIVKIQLLLSLSGIAKPSQVYFTGEVKGESAMKLATDVGSPIDYEFRVTNLGKPLKSFGKASMIIQWPKHNSQGKWLLYLMKMTPTGLDSFSCSNQDEVNKLGLKNISNNLAEVLKYLFFSFSLSWTLYVIKLSMNYFLQNYAKLNYIDIIVKASLDFKTSATNIQLKNEPALVRITVFPERKVAQYGGMPWWVILVAILLGLLLLGLLVFLLWKSHLGLPNPVFTVTFIEH</sequence>
<evidence type="ECO:0000256" key="6">
    <source>
        <dbReference type="ARBA" id="ARBA00022889"/>
    </source>
</evidence>
<reference evidence="17" key="1">
    <citation type="submission" date="2025-08" db="UniProtKB">
        <authorList>
            <consortium name="Ensembl"/>
        </authorList>
    </citation>
    <scope>IDENTIFICATION</scope>
</reference>
<evidence type="ECO:0000256" key="13">
    <source>
        <dbReference type="RuleBase" id="RU003762"/>
    </source>
</evidence>
<evidence type="ECO:0000313" key="18">
    <source>
        <dbReference type="Proteomes" id="UP000472270"/>
    </source>
</evidence>
<keyword evidence="3 13" id="KW-0812">Transmembrane</keyword>
<dbReference type="InterPro" id="IPR032695">
    <property type="entry name" value="Integrin_dom_sf"/>
</dbReference>
<name>A0A673LFU2_9TELE</name>
<evidence type="ECO:0000256" key="8">
    <source>
        <dbReference type="ARBA" id="ARBA00023037"/>
    </source>
</evidence>
<feature type="transmembrane region" description="Helical" evidence="13">
    <location>
        <begin position="843"/>
        <end position="860"/>
    </location>
</feature>
<feature type="repeat" description="FG-GAP" evidence="12">
    <location>
        <begin position="367"/>
        <end position="424"/>
    </location>
</feature>
<protein>
    <submittedName>
        <fullName evidence="17">Integrin alpha-6-like</fullName>
    </submittedName>
</protein>
<dbReference type="InterPro" id="IPR013519">
    <property type="entry name" value="Int_alpha_beta-p"/>
</dbReference>
<dbReference type="SUPFAM" id="SSF69179">
    <property type="entry name" value="Integrin domains"/>
    <property type="match status" value="3"/>
</dbReference>
<dbReference type="Proteomes" id="UP000472270">
    <property type="component" value="Unassembled WGS sequence"/>
</dbReference>
<keyword evidence="8 13" id="KW-0401">Integrin</keyword>
<feature type="signal peptide" evidence="13">
    <location>
        <begin position="1"/>
        <end position="24"/>
    </location>
</feature>
<feature type="domain" description="Integrin alpha first immunoglubulin-like" evidence="14">
    <location>
        <begin position="521"/>
        <end position="577"/>
    </location>
</feature>
<evidence type="ECO:0000259" key="15">
    <source>
        <dbReference type="Pfam" id="PF20805"/>
    </source>
</evidence>
<dbReference type="AlphaFoldDB" id="A0A673LFU2"/>
<dbReference type="GO" id="GO:0007160">
    <property type="term" value="P:cell-matrix adhesion"/>
    <property type="evidence" value="ECO:0007669"/>
    <property type="project" value="TreeGrafter"/>
</dbReference>
<dbReference type="GO" id="GO:0033627">
    <property type="term" value="P:cell adhesion mediated by integrin"/>
    <property type="evidence" value="ECO:0007669"/>
    <property type="project" value="TreeGrafter"/>
</dbReference>
<evidence type="ECO:0000256" key="12">
    <source>
        <dbReference type="PROSITE-ProRule" id="PRU00803"/>
    </source>
</evidence>
<comment type="subcellular location">
    <subcellularLocation>
        <location evidence="1 13">Membrane</location>
        <topology evidence="1 13">Single-pass type I membrane protein</topology>
    </subcellularLocation>
</comment>
<dbReference type="PRINTS" id="PR01185">
    <property type="entry name" value="INTEGRINA"/>
</dbReference>
<dbReference type="PROSITE" id="PS51470">
    <property type="entry name" value="FG_GAP"/>
    <property type="match status" value="4"/>
</dbReference>
<evidence type="ECO:0000256" key="2">
    <source>
        <dbReference type="ARBA" id="ARBA00008054"/>
    </source>
</evidence>
<organism evidence="17 18">
    <name type="scientific">Sinocyclocheilus rhinocerous</name>
    <dbReference type="NCBI Taxonomy" id="307959"/>
    <lineage>
        <taxon>Eukaryota</taxon>
        <taxon>Metazoa</taxon>
        <taxon>Chordata</taxon>
        <taxon>Craniata</taxon>
        <taxon>Vertebrata</taxon>
        <taxon>Euteleostomi</taxon>
        <taxon>Actinopterygii</taxon>
        <taxon>Neopterygii</taxon>
        <taxon>Teleostei</taxon>
        <taxon>Ostariophysi</taxon>
        <taxon>Cypriniformes</taxon>
        <taxon>Cyprinidae</taxon>
        <taxon>Cyprininae</taxon>
        <taxon>Sinocyclocheilus</taxon>
    </lineage>
</organism>
<dbReference type="GO" id="GO:0008305">
    <property type="term" value="C:integrin complex"/>
    <property type="evidence" value="ECO:0007669"/>
    <property type="project" value="InterPro"/>
</dbReference>
<feature type="repeat" description="FG-GAP" evidence="12">
    <location>
        <begin position="246"/>
        <end position="303"/>
    </location>
</feature>
<dbReference type="InterPro" id="IPR028994">
    <property type="entry name" value="Integrin_alpha_N"/>
</dbReference>
<accession>A0A673LFU2</accession>
<dbReference type="Gene3D" id="2.60.40.1460">
    <property type="entry name" value="Integrin domains. Chain A, domain 2"/>
    <property type="match status" value="1"/>
</dbReference>
<evidence type="ECO:0000256" key="1">
    <source>
        <dbReference type="ARBA" id="ARBA00004479"/>
    </source>
</evidence>
<keyword evidence="7 13" id="KW-1133">Transmembrane helix</keyword>
<dbReference type="InterPro" id="IPR013649">
    <property type="entry name" value="Integrin_alpha_Ig-like_1"/>
</dbReference>
<evidence type="ECO:0000256" key="11">
    <source>
        <dbReference type="ARBA" id="ARBA00023180"/>
    </source>
</evidence>
<evidence type="ECO:0000256" key="4">
    <source>
        <dbReference type="ARBA" id="ARBA00022729"/>
    </source>
</evidence>
<keyword evidence="4 13" id="KW-0732">Signal</keyword>
<dbReference type="GO" id="GO:0009897">
    <property type="term" value="C:external side of plasma membrane"/>
    <property type="evidence" value="ECO:0007669"/>
    <property type="project" value="TreeGrafter"/>
</dbReference>
<evidence type="ECO:0000259" key="14">
    <source>
        <dbReference type="Pfam" id="PF08441"/>
    </source>
</evidence>
<dbReference type="GO" id="GO:0007229">
    <property type="term" value="P:integrin-mediated signaling pathway"/>
    <property type="evidence" value="ECO:0007669"/>
    <property type="project" value="UniProtKB-KW"/>
</dbReference>
<dbReference type="GO" id="GO:0098609">
    <property type="term" value="P:cell-cell adhesion"/>
    <property type="evidence" value="ECO:0007669"/>
    <property type="project" value="TreeGrafter"/>
</dbReference>
<dbReference type="GO" id="GO:0005178">
    <property type="term" value="F:integrin binding"/>
    <property type="evidence" value="ECO:0007669"/>
    <property type="project" value="TreeGrafter"/>
</dbReference>
<dbReference type="Gene3D" id="2.60.40.1510">
    <property type="entry name" value="ntegrin, alpha v. Chain A, domain 3"/>
    <property type="match status" value="1"/>
</dbReference>
<keyword evidence="18" id="KW-1185">Reference proteome</keyword>
<keyword evidence="9 13" id="KW-0472">Membrane</keyword>
<keyword evidence="6 13" id="KW-0130">Cell adhesion</keyword>
<dbReference type="Gene3D" id="2.130.10.130">
    <property type="entry name" value="Integrin alpha, N-terminal"/>
    <property type="match status" value="1"/>
</dbReference>
<evidence type="ECO:0000313" key="17">
    <source>
        <dbReference type="Ensembl" id="ENSSRHP00000075120.1"/>
    </source>
</evidence>
<dbReference type="Pfam" id="PF20805">
    <property type="entry name" value="Integrin_A_Ig_2"/>
    <property type="match status" value="1"/>
</dbReference>
<dbReference type="InterPro" id="IPR013517">
    <property type="entry name" value="FG-GAP"/>
</dbReference>
<dbReference type="Ensembl" id="ENSSRHT00000077161.1">
    <property type="protein sequence ID" value="ENSSRHP00000075120.1"/>
    <property type="gene ID" value="ENSSRHG00000036655.1"/>
</dbReference>
<evidence type="ECO:0000256" key="10">
    <source>
        <dbReference type="ARBA" id="ARBA00023170"/>
    </source>
</evidence>
<comment type="similarity">
    <text evidence="2 13">Belongs to the integrin alpha chain family.</text>
</comment>
<proteinExistence type="inferred from homology"/>
<dbReference type="PANTHER" id="PTHR23220">
    <property type="entry name" value="INTEGRIN ALPHA"/>
    <property type="match status" value="1"/>
</dbReference>
<evidence type="ECO:0000256" key="7">
    <source>
        <dbReference type="ARBA" id="ARBA00022989"/>
    </source>
</evidence>
<evidence type="ECO:0000256" key="9">
    <source>
        <dbReference type="ARBA" id="ARBA00023136"/>
    </source>
</evidence>
<dbReference type="Pfam" id="PF01839">
    <property type="entry name" value="FG-GAP"/>
    <property type="match status" value="2"/>
</dbReference>
<dbReference type="Pfam" id="PF08441">
    <property type="entry name" value="Integrin_A_Ig_1"/>
    <property type="match status" value="1"/>
</dbReference>
<evidence type="ECO:0000256" key="5">
    <source>
        <dbReference type="ARBA" id="ARBA00022737"/>
    </source>
</evidence>
<feature type="domain" description="Integrin alpha second immunoglobulin-like" evidence="15">
    <location>
        <begin position="579"/>
        <end position="730"/>
    </location>
</feature>
<dbReference type="Gene3D" id="1.20.5.930">
    <property type="entry name" value="Bicelle-embedded integrin alpha(iib) transmembrane segment"/>
    <property type="match status" value="1"/>
</dbReference>
<evidence type="ECO:0000256" key="3">
    <source>
        <dbReference type="ARBA" id="ARBA00022692"/>
    </source>
</evidence>
<dbReference type="PANTHER" id="PTHR23220:SF9">
    <property type="entry name" value="INTEGRIN ALPHA-6"/>
    <property type="match status" value="1"/>
</dbReference>
<dbReference type="SUPFAM" id="SSF69318">
    <property type="entry name" value="Integrin alpha N-terminal domain"/>
    <property type="match status" value="1"/>
</dbReference>
<gene>
    <name evidence="17" type="primary">LOC107708686</name>
</gene>
<dbReference type="InterPro" id="IPR000413">
    <property type="entry name" value="Integrin_alpha"/>
</dbReference>
<feature type="transmembrane region" description="Helical" evidence="13">
    <location>
        <begin position="921"/>
        <end position="943"/>
    </location>
</feature>
<reference evidence="17" key="2">
    <citation type="submission" date="2025-09" db="UniProtKB">
        <authorList>
            <consortium name="Ensembl"/>
        </authorList>
    </citation>
    <scope>IDENTIFICATION</scope>
</reference>
<keyword evidence="5" id="KW-0677">Repeat</keyword>
<dbReference type="Pfam" id="PF20806">
    <property type="entry name" value="Integrin_A_Ig_3"/>
    <property type="match status" value="1"/>
</dbReference>
<feature type="domain" description="Integrin alpha third immunoglobulin-like" evidence="16">
    <location>
        <begin position="738"/>
        <end position="835"/>
    </location>
</feature>
<evidence type="ECO:0000259" key="16">
    <source>
        <dbReference type="Pfam" id="PF20806"/>
    </source>
</evidence>
<dbReference type="InterPro" id="IPR048285">
    <property type="entry name" value="Integrin_alpha_Ig-like_2"/>
</dbReference>
<keyword evidence="11" id="KW-0325">Glycoprotein</keyword>
<feature type="repeat" description="FG-GAP" evidence="12">
    <location>
        <begin position="305"/>
        <end position="366"/>
    </location>
</feature>
<dbReference type="GO" id="GO:0050900">
    <property type="term" value="P:leukocyte migration"/>
    <property type="evidence" value="ECO:0007669"/>
    <property type="project" value="TreeGrafter"/>
</dbReference>
<feature type="chain" id="PRO_5025712128" evidence="13">
    <location>
        <begin position="25"/>
        <end position="961"/>
    </location>
</feature>
<dbReference type="InterPro" id="IPR048286">
    <property type="entry name" value="Integrin_alpha_Ig-like_3"/>
</dbReference>
<feature type="repeat" description="FG-GAP" evidence="12">
    <location>
        <begin position="178"/>
        <end position="231"/>
    </location>
</feature>